<dbReference type="Gene3D" id="1.20.5.110">
    <property type="match status" value="1"/>
</dbReference>
<evidence type="ECO:0000313" key="12">
    <source>
        <dbReference type="Proteomes" id="UP000541558"/>
    </source>
</evidence>
<sequence length="180" mass="20245">MTAKLGRDLARCVAQFESTTFFSVDSARSFSEAGKLGMRRGRDYQPPVTTLFFEEMASSSRGQQRVEDIYEQQNDQRLDELHSKLRTLRGITTDIHEDVESQNTLLDHTNDRFASFGTSLGNASTRARQAFGIGPGAGTLKPWRIAMLVVGLFIGFWFASRILAWWWWTPVPISGPNIPA</sequence>
<dbReference type="PROSITE" id="PS50192">
    <property type="entry name" value="T_SNARE"/>
    <property type="match status" value="1"/>
</dbReference>
<feature type="domain" description="T-SNARE coiled-coil homology" evidence="10">
    <location>
        <begin position="68"/>
        <end position="130"/>
    </location>
</feature>
<dbReference type="Proteomes" id="UP000541558">
    <property type="component" value="Unassembled WGS sequence"/>
</dbReference>
<evidence type="ECO:0000256" key="3">
    <source>
        <dbReference type="ARBA" id="ARBA00022692"/>
    </source>
</evidence>
<dbReference type="SUPFAM" id="SSF58038">
    <property type="entry name" value="SNARE fusion complex"/>
    <property type="match status" value="1"/>
</dbReference>
<keyword evidence="6" id="KW-0333">Golgi apparatus</keyword>
<comment type="subcellular location">
    <subcellularLocation>
        <location evidence="8">Endomembrane system</location>
        <topology evidence="8">Single-pass type IV membrane protein</topology>
    </subcellularLocation>
    <subcellularLocation>
        <location evidence="1">Golgi apparatus membrane</location>
    </subcellularLocation>
</comment>
<dbReference type="GO" id="GO:0000139">
    <property type="term" value="C:Golgi membrane"/>
    <property type="evidence" value="ECO:0007669"/>
    <property type="project" value="UniProtKB-SubCell"/>
</dbReference>
<keyword evidence="3 9" id="KW-0812">Transmembrane</keyword>
<feature type="transmembrane region" description="Helical" evidence="9">
    <location>
        <begin position="145"/>
        <end position="168"/>
    </location>
</feature>
<reference evidence="11 12" key="1">
    <citation type="journal article" date="2020" name="ISME J.">
        <title>Uncovering the hidden diversity of litter-decomposition mechanisms in mushroom-forming fungi.</title>
        <authorList>
            <person name="Floudas D."/>
            <person name="Bentzer J."/>
            <person name="Ahren D."/>
            <person name="Johansson T."/>
            <person name="Persson P."/>
            <person name="Tunlid A."/>
        </authorList>
    </citation>
    <scope>NUCLEOTIDE SEQUENCE [LARGE SCALE GENOMIC DNA]</scope>
    <source>
        <strain evidence="11 12">CBS 175.51</strain>
    </source>
</reference>
<dbReference type="CDD" id="cd15853">
    <property type="entry name" value="SNARE_Bet1"/>
    <property type="match status" value="1"/>
</dbReference>
<keyword evidence="5 9" id="KW-1133">Transmembrane helix</keyword>
<dbReference type="InterPro" id="IPR000727">
    <property type="entry name" value="T_SNARE_dom"/>
</dbReference>
<accession>A0A8H5ASU0</accession>
<dbReference type="PANTHER" id="PTHR12791">
    <property type="entry name" value="GOLGI SNARE BET1-RELATED"/>
    <property type="match status" value="1"/>
</dbReference>
<evidence type="ECO:0000256" key="8">
    <source>
        <dbReference type="ARBA" id="ARBA00046280"/>
    </source>
</evidence>
<keyword evidence="7 9" id="KW-0472">Membrane</keyword>
<proteinExistence type="predicted"/>
<dbReference type="SMART" id="SM00397">
    <property type="entry name" value="t_SNARE"/>
    <property type="match status" value="1"/>
</dbReference>
<protein>
    <recommendedName>
        <fullName evidence="10">t-SNARE coiled-coil homology domain-containing protein</fullName>
    </recommendedName>
</protein>
<evidence type="ECO:0000256" key="2">
    <source>
        <dbReference type="ARBA" id="ARBA00022448"/>
    </source>
</evidence>
<organism evidence="11 12">
    <name type="scientific">Ephemerocybe angulata</name>
    <dbReference type="NCBI Taxonomy" id="980116"/>
    <lineage>
        <taxon>Eukaryota</taxon>
        <taxon>Fungi</taxon>
        <taxon>Dikarya</taxon>
        <taxon>Basidiomycota</taxon>
        <taxon>Agaricomycotina</taxon>
        <taxon>Agaricomycetes</taxon>
        <taxon>Agaricomycetidae</taxon>
        <taxon>Agaricales</taxon>
        <taxon>Agaricineae</taxon>
        <taxon>Psathyrellaceae</taxon>
        <taxon>Ephemerocybe</taxon>
    </lineage>
</organism>
<dbReference type="GO" id="GO:0015031">
    <property type="term" value="P:protein transport"/>
    <property type="evidence" value="ECO:0007669"/>
    <property type="project" value="UniProtKB-KW"/>
</dbReference>
<dbReference type="OrthoDB" id="3063237at2759"/>
<evidence type="ECO:0000256" key="6">
    <source>
        <dbReference type="ARBA" id="ARBA00023034"/>
    </source>
</evidence>
<dbReference type="InterPro" id="IPR039899">
    <property type="entry name" value="BET1_SNARE"/>
</dbReference>
<keyword evidence="2" id="KW-0813">Transport</keyword>
<evidence type="ECO:0000256" key="9">
    <source>
        <dbReference type="SAM" id="Phobius"/>
    </source>
</evidence>
<evidence type="ECO:0000256" key="7">
    <source>
        <dbReference type="ARBA" id="ARBA00023136"/>
    </source>
</evidence>
<dbReference type="EMBL" id="JAACJK010000229">
    <property type="protein sequence ID" value="KAF5310430.1"/>
    <property type="molecule type" value="Genomic_DNA"/>
</dbReference>
<keyword evidence="12" id="KW-1185">Reference proteome</keyword>
<evidence type="ECO:0000256" key="4">
    <source>
        <dbReference type="ARBA" id="ARBA00022927"/>
    </source>
</evidence>
<evidence type="ECO:0000256" key="5">
    <source>
        <dbReference type="ARBA" id="ARBA00022989"/>
    </source>
</evidence>
<evidence type="ECO:0000313" key="11">
    <source>
        <dbReference type="EMBL" id="KAF5310430.1"/>
    </source>
</evidence>
<keyword evidence="4" id="KW-0653">Protein transport</keyword>
<evidence type="ECO:0000256" key="1">
    <source>
        <dbReference type="ARBA" id="ARBA00004394"/>
    </source>
</evidence>
<comment type="caution">
    <text evidence="11">The sequence shown here is derived from an EMBL/GenBank/DDBJ whole genome shotgun (WGS) entry which is preliminary data.</text>
</comment>
<gene>
    <name evidence="11" type="ORF">D9611_012261</name>
</gene>
<evidence type="ECO:0000259" key="10">
    <source>
        <dbReference type="PROSITE" id="PS50192"/>
    </source>
</evidence>
<name>A0A8H5ASU0_9AGAR</name>
<dbReference type="AlphaFoldDB" id="A0A8H5ASU0"/>